<dbReference type="RefSeq" id="WP_091614441.1">
    <property type="nucleotide sequence ID" value="NZ_FNNC01000004.1"/>
</dbReference>
<feature type="transmembrane region" description="Helical" evidence="9">
    <location>
        <begin position="372"/>
        <end position="393"/>
    </location>
</feature>
<keyword evidence="5 9" id="KW-0812">Transmembrane</keyword>
<keyword evidence="4" id="KW-0997">Cell inner membrane</keyword>
<organism evidence="10 11">
    <name type="scientific">Marinococcus luteus</name>
    <dbReference type="NCBI Taxonomy" id="1122204"/>
    <lineage>
        <taxon>Bacteria</taxon>
        <taxon>Bacillati</taxon>
        <taxon>Bacillota</taxon>
        <taxon>Bacilli</taxon>
        <taxon>Bacillales</taxon>
        <taxon>Bacillaceae</taxon>
        <taxon>Marinococcus</taxon>
    </lineage>
</organism>
<dbReference type="Pfam" id="PF04143">
    <property type="entry name" value="Sulf_transp"/>
    <property type="match status" value="1"/>
</dbReference>
<evidence type="ECO:0000256" key="8">
    <source>
        <dbReference type="ARBA" id="ARBA00035655"/>
    </source>
</evidence>
<feature type="transmembrane region" description="Helical" evidence="9">
    <location>
        <begin position="151"/>
        <end position="173"/>
    </location>
</feature>
<feature type="transmembrane region" description="Helical" evidence="9">
    <location>
        <begin position="339"/>
        <end position="366"/>
    </location>
</feature>
<keyword evidence="11" id="KW-1185">Reference proteome</keyword>
<feature type="transmembrane region" description="Helical" evidence="9">
    <location>
        <begin position="235"/>
        <end position="259"/>
    </location>
</feature>
<evidence type="ECO:0000256" key="6">
    <source>
        <dbReference type="ARBA" id="ARBA00022989"/>
    </source>
</evidence>
<evidence type="ECO:0000256" key="9">
    <source>
        <dbReference type="SAM" id="Phobius"/>
    </source>
</evidence>
<sequence>MKKMNATAGTSVLNNQQNIVSLVCLLVILTLSFITYQVSGWQYVILLWIGFFLGFSLFHARFGFSAVYRQIIEKGNTEMLRAHMLMLILVSTFSAAIFIISPALFGTGPIPALSAVSAGLIAGAFIFGFGMEIGSGLAPSSFYEAEGGRTALICTLAGFITGAVAGAAHFGFWNTSLPSFEPVSLAVDTGIGYIWAWVIQIVFLGLVAFGSYVHKKRTRPPALPPLPSAASWSRIIFGSWPLWVGAVILAVLNALIFLVQGEPWKLTAAFALWGSKIAMALGMNVSEWTYWFEQDQFVALHQSVLMDSMSIINFGVILGTVVTLAMNRQIRFSGIPLRVALIALVGGGLMGYGASISFGANIGAYFSGIASFSLHAWIWLVMAVLGVYTAYYISHRLPLYHYEEGKRTDE</sequence>
<keyword evidence="7 9" id="KW-0472">Membrane</keyword>
<dbReference type="AlphaFoldDB" id="A0A1H2VAI0"/>
<feature type="transmembrane region" description="Helical" evidence="9">
    <location>
        <begin position="20"/>
        <end position="39"/>
    </location>
</feature>
<dbReference type="GO" id="GO:0005886">
    <property type="term" value="C:plasma membrane"/>
    <property type="evidence" value="ECO:0007669"/>
    <property type="project" value="UniProtKB-SubCell"/>
</dbReference>
<gene>
    <name evidence="10" type="ORF">SAMN05421781_1986</name>
</gene>
<feature type="transmembrane region" description="Helical" evidence="9">
    <location>
        <begin position="85"/>
        <end position="104"/>
    </location>
</feature>
<dbReference type="OrthoDB" id="9794165at2"/>
<protein>
    <submittedName>
        <fullName evidence="10">Uncharacterized protein</fullName>
    </submittedName>
</protein>
<evidence type="ECO:0000313" key="11">
    <source>
        <dbReference type="Proteomes" id="UP000199488"/>
    </source>
</evidence>
<dbReference type="PANTHER" id="PTHR30574">
    <property type="entry name" value="INNER MEMBRANE PROTEIN YEDE"/>
    <property type="match status" value="1"/>
</dbReference>
<feature type="transmembrane region" description="Helical" evidence="9">
    <location>
        <begin position="110"/>
        <end position="130"/>
    </location>
</feature>
<evidence type="ECO:0000256" key="2">
    <source>
        <dbReference type="ARBA" id="ARBA00022448"/>
    </source>
</evidence>
<keyword evidence="2" id="KW-0813">Transport</keyword>
<keyword evidence="3" id="KW-1003">Cell membrane</keyword>
<feature type="transmembrane region" description="Helical" evidence="9">
    <location>
        <begin position="45"/>
        <end position="64"/>
    </location>
</feature>
<feature type="transmembrane region" description="Helical" evidence="9">
    <location>
        <begin position="193"/>
        <end position="214"/>
    </location>
</feature>
<comment type="subcellular location">
    <subcellularLocation>
        <location evidence="1">Cell inner membrane</location>
        <topology evidence="1">Multi-pass membrane protein</topology>
    </subcellularLocation>
</comment>
<dbReference type="STRING" id="1122204.SAMN05421781_1986"/>
<evidence type="ECO:0000256" key="4">
    <source>
        <dbReference type="ARBA" id="ARBA00022519"/>
    </source>
</evidence>
<proteinExistence type="inferred from homology"/>
<evidence type="ECO:0000256" key="7">
    <source>
        <dbReference type="ARBA" id="ARBA00023136"/>
    </source>
</evidence>
<feature type="transmembrane region" description="Helical" evidence="9">
    <location>
        <begin position="309"/>
        <end position="327"/>
    </location>
</feature>
<reference evidence="10 11" key="1">
    <citation type="submission" date="2016-10" db="EMBL/GenBank/DDBJ databases">
        <authorList>
            <person name="de Groot N.N."/>
        </authorList>
    </citation>
    <scope>NUCLEOTIDE SEQUENCE [LARGE SCALE GENOMIC DNA]</scope>
    <source>
        <strain evidence="10 11">DSM 23126</strain>
    </source>
</reference>
<evidence type="ECO:0000256" key="3">
    <source>
        <dbReference type="ARBA" id="ARBA00022475"/>
    </source>
</evidence>
<evidence type="ECO:0000256" key="1">
    <source>
        <dbReference type="ARBA" id="ARBA00004429"/>
    </source>
</evidence>
<dbReference type="Proteomes" id="UP000199488">
    <property type="component" value="Unassembled WGS sequence"/>
</dbReference>
<keyword evidence="6 9" id="KW-1133">Transmembrane helix</keyword>
<evidence type="ECO:0000313" key="10">
    <source>
        <dbReference type="EMBL" id="SDW64934.1"/>
    </source>
</evidence>
<dbReference type="PANTHER" id="PTHR30574:SF1">
    <property type="entry name" value="SULPHUR TRANSPORT DOMAIN-CONTAINING PROTEIN"/>
    <property type="match status" value="1"/>
</dbReference>
<dbReference type="InterPro" id="IPR007272">
    <property type="entry name" value="Sulf_transp_TsuA/YedE"/>
</dbReference>
<dbReference type="EMBL" id="FNNC01000004">
    <property type="protein sequence ID" value="SDW64934.1"/>
    <property type="molecule type" value="Genomic_DNA"/>
</dbReference>
<name>A0A1H2VAI0_9BACI</name>
<evidence type="ECO:0000256" key="5">
    <source>
        <dbReference type="ARBA" id="ARBA00022692"/>
    </source>
</evidence>
<comment type="similarity">
    <text evidence="8">Belongs to the TsuA/YedE (TC 9.B.102) family.</text>
</comment>
<accession>A0A1H2VAI0</accession>